<dbReference type="CDD" id="cd08041">
    <property type="entry name" value="OBF_kDNA_ligase_like"/>
    <property type="match status" value="1"/>
</dbReference>
<evidence type="ECO:0000256" key="4">
    <source>
        <dbReference type="ARBA" id="ARBA00022763"/>
    </source>
</evidence>
<dbReference type="GO" id="GO:0006281">
    <property type="term" value="P:DNA repair"/>
    <property type="evidence" value="ECO:0007669"/>
    <property type="project" value="UniProtKB-KW"/>
</dbReference>
<dbReference type="PROSITE" id="PS50160">
    <property type="entry name" value="DNA_LIGASE_A3"/>
    <property type="match status" value="1"/>
</dbReference>
<feature type="compositionally biased region" description="Basic and acidic residues" evidence="6">
    <location>
        <begin position="199"/>
        <end position="210"/>
    </location>
</feature>
<dbReference type="GO" id="GO:0005524">
    <property type="term" value="F:ATP binding"/>
    <property type="evidence" value="ECO:0007669"/>
    <property type="project" value="InterPro"/>
</dbReference>
<feature type="compositionally biased region" description="Polar residues" evidence="6">
    <location>
        <begin position="741"/>
        <end position="750"/>
    </location>
</feature>
<dbReference type="InterPro" id="IPR016059">
    <property type="entry name" value="DNA_ligase_ATP-dep_CS"/>
</dbReference>
<keyword evidence="5" id="KW-0234">DNA repair</keyword>
<dbReference type="Pfam" id="PF14743">
    <property type="entry name" value="DNA_ligase_OB_2"/>
    <property type="match status" value="1"/>
</dbReference>
<dbReference type="Pfam" id="PF01068">
    <property type="entry name" value="DNA_ligase_A_M"/>
    <property type="match status" value="1"/>
</dbReference>
<dbReference type="PANTHER" id="PTHR47810:SF1">
    <property type="entry name" value="DNA LIGASE B"/>
    <property type="match status" value="1"/>
</dbReference>
<feature type="compositionally biased region" description="Acidic residues" evidence="6">
    <location>
        <begin position="169"/>
        <end position="183"/>
    </location>
</feature>
<dbReference type="Gene3D" id="2.20.140.10">
    <property type="entry name" value="WGR domain"/>
    <property type="match status" value="1"/>
</dbReference>
<comment type="caution">
    <text evidence="9">The sequence shown here is derived from an EMBL/GenBank/DDBJ whole genome shotgun (WGS) entry which is preliminary data.</text>
</comment>
<dbReference type="Gene3D" id="3.40.50.10190">
    <property type="entry name" value="BRCT domain"/>
    <property type="match status" value="1"/>
</dbReference>
<name>A0A9W4SBN8_9GLOM</name>
<evidence type="ECO:0000256" key="3">
    <source>
        <dbReference type="ARBA" id="ARBA00022705"/>
    </source>
</evidence>
<gene>
    <name evidence="9" type="ORF">FWILDA_LOCUS910</name>
</gene>
<dbReference type="CDD" id="cd07896">
    <property type="entry name" value="Adenylation_kDNA_ligase_like"/>
    <property type="match status" value="1"/>
</dbReference>
<comment type="cofactor">
    <cofactor evidence="1">
        <name>a divalent metal cation</name>
        <dbReference type="ChEBI" id="CHEBI:60240"/>
    </cofactor>
</comment>
<feature type="region of interest" description="Disordered" evidence="6">
    <location>
        <begin position="700"/>
        <end position="760"/>
    </location>
</feature>
<evidence type="ECO:0000256" key="1">
    <source>
        <dbReference type="ARBA" id="ARBA00001968"/>
    </source>
</evidence>
<dbReference type="Proteomes" id="UP001153678">
    <property type="component" value="Unassembled WGS sequence"/>
</dbReference>
<evidence type="ECO:0000259" key="8">
    <source>
        <dbReference type="PROSITE" id="PS50172"/>
    </source>
</evidence>
<sequence>MVLTVVFTGTLKLDTREAHEARAQKNGYKVVKFVMKSTTFLVCGKDGGQIIQKAKSIGGVRVISEEKWMKVLGNMKTAKAGYKRARSDNNSENRYQKKLVYLESHKYNRFWQMRRVYKTTYIRTGSIGAKGMETSKEHETKKLAKDSMASMIAAKKSSGYKGARRPQELDYDDSSDSSDENENENVQVSYSPQHKQKKQRTDIEENKEDSSYQTDSTLREDDVELNETDVQLIDMGQDTPVPAQDAEIKKSANVYSCNCPDWKKATKEEKRTCKHLKNCLGEKSEINRFDNKKILSTLPMSIMKGNSVDVLLAHSWKPDEVDPTGWWVSEKLDGVRAFWNSKRGKFYSRNGNEFVAPSWFTDGIPRDQDLDGELFGGRGTFQSTISIVKAGDKEWKNISYKVFDVPTLGRIPFEERMDFLEKMIEENKPKYARFVKQRLVKSEADVYDELDRVEKLGGEGLMLRKPGSLYEAGRSKTLLKVKTFHDGEAIVISHEPGKGKYLRQCGALRCEMACGKEFKVGSGMNDHDRANPPPIGSIILYRCQELTKDGSPRFPVYLGVALDKNGPMDPNFSQKIKCVILYKMSKVNEKRIREIEFCSVLLKELYTEYKYSLLGEWILDNSMRSYVSRYENYKANNTKSIIKNYASQYGSSIDIDDDNVERDEKMQTSNHMTNAMGSDNNENTTVEYNNVSDEDIDIENASQVSVDDNNVSDEDIDIENVSEVAVDEHNERDEDIDIENVSENADSQSVGDDEQLENDGNLNEFHDINEEIPDDGPVDDISRNIIDALLKDKVLDKVKESRDDLAFEILLELINECTLDVAFEVHRQAKTGILVKEFVNAQSYQSKDFNDFSNLICEEGYDIYGQDINALKSQAAKQRCLNCSVMLPVATYVKHFSKCLGLVKGRTATRNVNYTEERIENFSVFDFPGHSPNVSFISNAEFNIEQDLIDDRHMRNHTYAKRRTMLPTQSLSSNTKDKMSTL</sequence>
<dbReference type="NCBIfam" id="NF006592">
    <property type="entry name" value="PRK09125.1"/>
    <property type="match status" value="1"/>
</dbReference>
<dbReference type="AlphaFoldDB" id="A0A9W4SBN8"/>
<keyword evidence="3" id="KW-0235">DNA replication</keyword>
<organism evidence="9 10">
    <name type="scientific">Funneliformis geosporum</name>
    <dbReference type="NCBI Taxonomy" id="1117311"/>
    <lineage>
        <taxon>Eukaryota</taxon>
        <taxon>Fungi</taxon>
        <taxon>Fungi incertae sedis</taxon>
        <taxon>Mucoromycota</taxon>
        <taxon>Glomeromycotina</taxon>
        <taxon>Glomeromycetes</taxon>
        <taxon>Glomerales</taxon>
        <taxon>Glomeraceae</taxon>
        <taxon>Funneliformis</taxon>
    </lineage>
</organism>
<dbReference type="InterPro" id="IPR012310">
    <property type="entry name" value="DNA_ligase_ATP-dep_cent"/>
</dbReference>
<dbReference type="InterPro" id="IPR029319">
    <property type="entry name" value="DNA_ligase_OB"/>
</dbReference>
<dbReference type="Pfam" id="PF00533">
    <property type="entry name" value="BRCT"/>
    <property type="match status" value="1"/>
</dbReference>
<dbReference type="PROSITE" id="PS50172">
    <property type="entry name" value="BRCT"/>
    <property type="match status" value="1"/>
</dbReference>
<feature type="domain" description="ATP-dependent DNA ligase family profile" evidence="7">
    <location>
        <begin position="403"/>
        <end position="482"/>
    </location>
</feature>
<dbReference type="GO" id="GO:0006260">
    <property type="term" value="P:DNA replication"/>
    <property type="evidence" value="ECO:0007669"/>
    <property type="project" value="UniProtKB-KW"/>
</dbReference>
<feature type="domain" description="BRCT" evidence="8">
    <location>
        <begin position="1"/>
        <end position="69"/>
    </location>
</feature>
<feature type="region of interest" description="Disordered" evidence="6">
    <location>
        <begin position="664"/>
        <end position="686"/>
    </location>
</feature>
<proteinExistence type="predicted"/>
<keyword evidence="10" id="KW-1185">Reference proteome</keyword>
<dbReference type="InterPro" id="IPR036420">
    <property type="entry name" value="BRCT_dom_sf"/>
</dbReference>
<evidence type="ECO:0000259" key="7">
    <source>
        <dbReference type="PROSITE" id="PS50160"/>
    </source>
</evidence>
<dbReference type="InterPro" id="IPR012340">
    <property type="entry name" value="NA-bd_OB-fold"/>
</dbReference>
<dbReference type="EMBL" id="CAMKVN010000072">
    <property type="protein sequence ID" value="CAI2163119.1"/>
    <property type="molecule type" value="Genomic_DNA"/>
</dbReference>
<protein>
    <submittedName>
        <fullName evidence="9">14490_t:CDS:1</fullName>
    </submittedName>
</protein>
<dbReference type="PROSITE" id="PS00333">
    <property type="entry name" value="DNA_LIGASE_A2"/>
    <property type="match status" value="1"/>
</dbReference>
<accession>A0A9W4SBN8</accession>
<keyword evidence="2" id="KW-0436">Ligase</keyword>
<dbReference type="GO" id="GO:0003910">
    <property type="term" value="F:DNA ligase (ATP) activity"/>
    <property type="evidence" value="ECO:0007669"/>
    <property type="project" value="InterPro"/>
</dbReference>
<evidence type="ECO:0000256" key="5">
    <source>
        <dbReference type="ARBA" id="ARBA00023204"/>
    </source>
</evidence>
<evidence type="ECO:0000256" key="6">
    <source>
        <dbReference type="SAM" id="MobiDB-lite"/>
    </source>
</evidence>
<dbReference type="Gene3D" id="2.40.50.140">
    <property type="entry name" value="Nucleic acid-binding proteins"/>
    <property type="match status" value="1"/>
</dbReference>
<feature type="region of interest" description="Disordered" evidence="6">
    <location>
        <begin position="155"/>
        <end position="221"/>
    </location>
</feature>
<dbReference type="Gene3D" id="3.30.1490.70">
    <property type="match status" value="1"/>
</dbReference>
<dbReference type="InterPro" id="IPR050326">
    <property type="entry name" value="NAD_dep_DNA_ligaseB"/>
</dbReference>
<keyword evidence="4" id="KW-0227">DNA damage</keyword>
<dbReference type="InterPro" id="IPR001357">
    <property type="entry name" value="BRCT_dom"/>
</dbReference>
<dbReference type="PANTHER" id="PTHR47810">
    <property type="entry name" value="DNA LIGASE"/>
    <property type="match status" value="1"/>
</dbReference>
<evidence type="ECO:0000313" key="9">
    <source>
        <dbReference type="EMBL" id="CAI2163119.1"/>
    </source>
</evidence>
<evidence type="ECO:0000313" key="10">
    <source>
        <dbReference type="Proteomes" id="UP001153678"/>
    </source>
</evidence>
<feature type="compositionally biased region" description="Polar residues" evidence="6">
    <location>
        <begin position="667"/>
        <end position="679"/>
    </location>
</feature>
<dbReference type="GO" id="GO:0006310">
    <property type="term" value="P:DNA recombination"/>
    <property type="evidence" value="ECO:0007669"/>
    <property type="project" value="InterPro"/>
</dbReference>
<feature type="compositionally biased region" description="Acidic residues" evidence="6">
    <location>
        <begin position="710"/>
        <end position="720"/>
    </location>
</feature>
<dbReference type="SUPFAM" id="SSF50249">
    <property type="entry name" value="Nucleic acid-binding proteins"/>
    <property type="match status" value="1"/>
</dbReference>
<dbReference type="OrthoDB" id="411785at2759"/>
<dbReference type="Gene3D" id="3.30.470.30">
    <property type="entry name" value="DNA ligase/mRNA capping enzyme"/>
    <property type="match status" value="1"/>
</dbReference>
<dbReference type="SUPFAM" id="SSF56091">
    <property type="entry name" value="DNA ligase/mRNA capping enzyme, catalytic domain"/>
    <property type="match status" value="1"/>
</dbReference>
<evidence type="ECO:0000256" key="2">
    <source>
        <dbReference type="ARBA" id="ARBA00022598"/>
    </source>
</evidence>
<dbReference type="SUPFAM" id="SSF52113">
    <property type="entry name" value="BRCT domain"/>
    <property type="match status" value="1"/>
</dbReference>
<reference evidence="9" key="1">
    <citation type="submission" date="2022-08" db="EMBL/GenBank/DDBJ databases">
        <authorList>
            <person name="Kallberg Y."/>
            <person name="Tangrot J."/>
            <person name="Rosling A."/>
        </authorList>
    </citation>
    <scope>NUCLEOTIDE SEQUENCE</scope>
    <source>
        <strain evidence="9">Wild A</strain>
    </source>
</reference>